<dbReference type="Gene3D" id="3.40.50.300">
    <property type="entry name" value="P-loop containing nucleotide triphosphate hydrolases"/>
    <property type="match status" value="1"/>
</dbReference>
<name>A0A939J5M0_9HYPH</name>
<dbReference type="GO" id="GO:0008476">
    <property type="term" value="F:protein-tyrosine sulfotransferase activity"/>
    <property type="evidence" value="ECO:0007669"/>
    <property type="project" value="InterPro"/>
</dbReference>
<dbReference type="Proteomes" id="UP000664096">
    <property type="component" value="Unassembled WGS sequence"/>
</dbReference>
<evidence type="ECO:0000313" key="2">
    <source>
        <dbReference type="EMBL" id="MBN9672822.1"/>
    </source>
</evidence>
<dbReference type="PANTHER" id="PTHR12788:SF10">
    <property type="entry name" value="PROTEIN-TYROSINE SULFOTRANSFERASE"/>
    <property type="match status" value="1"/>
</dbReference>
<proteinExistence type="predicted"/>
<protein>
    <submittedName>
        <fullName evidence="2">Sulfotransferase</fullName>
    </submittedName>
</protein>
<dbReference type="Pfam" id="PF13469">
    <property type="entry name" value="Sulfotransfer_3"/>
    <property type="match status" value="1"/>
</dbReference>
<dbReference type="EMBL" id="JAEKJZ010000005">
    <property type="protein sequence ID" value="MBN9672822.1"/>
    <property type="molecule type" value="Genomic_DNA"/>
</dbReference>
<dbReference type="RefSeq" id="WP_207142673.1">
    <property type="nucleotide sequence ID" value="NZ_JAEKJZ010000005.1"/>
</dbReference>
<reference evidence="2" key="1">
    <citation type="submission" date="2020-12" db="EMBL/GenBank/DDBJ databases">
        <title>Oil enriched cultivation method for isolating marine PHA-producing bacteria.</title>
        <authorList>
            <person name="Zheng W."/>
            <person name="Yu S."/>
            <person name="Huang Y."/>
        </authorList>
    </citation>
    <scope>NUCLEOTIDE SEQUENCE</scope>
    <source>
        <strain evidence="2">SY-2-12</strain>
    </source>
</reference>
<evidence type="ECO:0000256" key="1">
    <source>
        <dbReference type="ARBA" id="ARBA00022679"/>
    </source>
</evidence>
<accession>A0A939J5M0</accession>
<gene>
    <name evidence="2" type="ORF">JF539_20880</name>
</gene>
<dbReference type="SUPFAM" id="SSF52540">
    <property type="entry name" value="P-loop containing nucleoside triphosphate hydrolases"/>
    <property type="match status" value="1"/>
</dbReference>
<dbReference type="PANTHER" id="PTHR12788">
    <property type="entry name" value="PROTEIN-TYROSINE SULFOTRANSFERASE 2"/>
    <property type="match status" value="1"/>
</dbReference>
<organism evidence="2 3">
    <name type="scientific">Roseibium aggregatum</name>
    <dbReference type="NCBI Taxonomy" id="187304"/>
    <lineage>
        <taxon>Bacteria</taxon>
        <taxon>Pseudomonadati</taxon>
        <taxon>Pseudomonadota</taxon>
        <taxon>Alphaproteobacteria</taxon>
        <taxon>Hyphomicrobiales</taxon>
        <taxon>Stappiaceae</taxon>
        <taxon>Roseibium</taxon>
    </lineage>
</organism>
<dbReference type="InterPro" id="IPR027417">
    <property type="entry name" value="P-loop_NTPase"/>
</dbReference>
<evidence type="ECO:0000313" key="3">
    <source>
        <dbReference type="Proteomes" id="UP000664096"/>
    </source>
</evidence>
<sequence length="338" mass="38508">MFWLSGHTHSGTTLLQSLLDGHPECLVYPVEPYFYASFSRDSTASPVAVNRNFLFRLRNRLHPTRESIAFRAELEEQGTFDVERISAFLQDVAKDKKIAKIKSDRFDHATFFRIYYAELLAEMQTNAGGDRKFNVDAAFKALQAAVAATVPELSFGPHMVFKQPVGQLRHGALDWFFESWPEGKMVFMTRNPYARIWSHMRHEADMGRSTVRWSTDRAGFLKVVRSYAQDHVLSRTLPRTDKILKVKYEDLATRPEDIMKRVCGFLGIDFHACCLEPSVFGHASSPSTNRTGKNTINASSLHKWKDNLTAAEKAVIAYHIARASARGIYRPNSVRWSI</sequence>
<comment type="caution">
    <text evidence="2">The sequence shown here is derived from an EMBL/GenBank/DDBJ whole genome shotgun (WGS) entry which is preliminary data.</text>
</comment>
<dbReference type="InterPro" id="IPR026634">
    <property type="entry name" value="TPST-like"/>
</dbReference>
<keyword evidence="1" id="KW-0808">Transferase</keyword>
<dbReference type="AlphaFoldDB" id="A0A939J5M0"/>